<name>A0A8S5U7N8_9CAUD</name>
<proteinExistence type="predicted"/>
<organism evidence="1">
    <name type="scientific">Myoviridae sp. ctdyF5</name>
    <dbReference type="NCBI Taxonomy" id="2825144"/>
    <lineage>
        <taxon>Viruses</taxon>
        <taxon>Duplodnaviria</taxon>
        <taxon>Heunggongvirae</taxon>
        <taxon>Uroviricota</taxon>
        <taxon>Caudoviricetes</taxon>
    </lineage>
</organism>
<accession>A0A8S5U7N8</accession>
<evidence type="ECO:0000313" key="1">
    <source>
        <dbReference type="EMBL" id="DAF90467.1"/>
    </source>
</evidence>
<dbReference type="EMBL" id="BK016029">
    <property type="protein sequence ID" value="DAF90467.1"/>
    <property type="molecule type" value="Genomic_DNA"/>
</dbReference>
<reference evidence="1" key="1">
    <citation type="journal article" date="2021" name="Proc. Natl. Acad. Sci. U.S.A.">
        <title>A Catalog of Tens of Thousands of Viruses from Human Metagenomes Reveals Hidden Associations with Chronic Diseases.</title>
        <authorList>
            <person name="Tisza M.J."/>
            <person name="Buck C.B."/>
        </authorList>
    </citation>
    <scope>NUCLEOTIDE SEQUENCE</scope>
    <source>
        <strain evidence="1">CtdyF5</strain>
    </source>
</reference>
<sequence length="72" mass="8009">MTDSLISYACSRISELESLLLVDVPETVWFKEMGLAFSLLENACDLRTRRKVGVTGHAKKVCKKLCSTTESV</sequence>
<protein>
    <submittedName>
        <fullName evidence="1">Uncharacterized protein</fullName>
    </submittedName>
</protein>